<name>A0A833M8A7_9FIRM</name>
<dbReference type="InterPro" id="IPR007169">
    <property type="entry name" value="RemA-like"/>
</dbReference>
<protein>
    <submittedName>
        <fullName evidence="1">DUF370 domain-containing protein</fullName>
    </submittedName>
</protein>
<dbReference type="Proteomes" id="UP000465601">
    <property type="component" value="Unassembled WGS sequence"/>
</dbReference>
<proteinExistence type="predicted"/>
<gene>
    <name evidence="1" type="ORF">F8153_02945</name>
</gene>
<dbReference type="AlphaFoldDB" id="A0A833M8A7"/>
<keyword evidence="2" id="KW-1185">Reference proteome</keyword>
<evidence type="ECO:0000313" key="1">
    <source>
        <dbReference type="EMBL" id="KAB3532225.1"/>
    </source>
</evidence>
<dbReference type="Pfam" id="PF04025">
    <property type="entry name" value="RemA-like"/>
    <property type="match status" value="1"/>
</dbReference>
<accession>A0A833M8A7</accession>
<reference evidence="1 2" key="1">
    <citation type="submission" date="2019-10" db="EMBL/GenBank/DDBJ databases">
        <title>Alkaliphilus serpentinus sp. nov. and Alkaliphilus pronyensis sp. nov., two novel anaerobic alkaliphilic species isolated from the serpentinized-hosted hydrothermal field of the Prony Bay (New Caledonia).</title>
        <authorList>
            <person name="Postec A."/>
        </authorList>
    </citation>
    <scope>NUCLEOTIDE SEQUENCE [LARGE SCALE GENOMIC DNA]</scope>
    <source>
        <strain evidence="1 2">LacT</strain>
    </source>
</reference>
<dbReference type="NCBIfam" id="NF046065">
    <property type="entry name" value="MtxRegRemB"/>
    <property type="match status" value="1"/>
</dbReference>
<dbReference type="EMBL" id="WBZB01000010">
    <property type="protein sequence ID" value="KAB3532225.1"/>
    <property type="molecule type" value="Genomic_DNA"/>
</dbReference>
<comment type="caution">
    <text evidence="1">The sequence shown here is derived from an EMBL/GenBank/DDBJ whole genome shotgun (WGS) entry which is preliminary data.</text>
</comment>
<evidence type="ECO:0000313" key="2">
    <source>
        <dbReference type="Proteomes" id="UP000465601"/>
    </source>
</evidence>
<dbReference type="OrthoDB" id="9811390at2"/>
<dbReference type="RefSeq" id="WP_151864862.1">
    <property type="nucleotide sequence ID" value="NZ_WBZB01000010.1"/>
</dbReference>
<organism evidence="1 2">
    <name type="scientific">Alkaliphilus serpentinus</name>
    <dbReference type="NCBI Taxonomy" id="1482731"/>
    <lineage>
        <taxon>Bacteria</taxon>
        <taxon>Bacillati</taxon>
        <taxon>Bacillota</taxon>
        <taxon>Clostridia</taxon>
        <taxon>Peptostreptococcales</taxon>
        <taxon>Natronincolaceae</taxon>
        <taxon>Alkaliphilus</taxon>
    </lineage>
</organism>
<sequence length="97" mass="10983">MFLHLGGEVVVHIDEIIAIFDIHSTSKSKISRSFLDTCMDEGFVVEISKEEPRAFVITEKVVKSKKPNKTIIKTVIYYSPISAHTLQKRAGYIDDID</sequence>